<comment type="subcellular location">
    <subcellularLocation>
        <location evidence="1">Cell membrane</location>
        <topology evidence="1">Multi-pass membrane protein</topology>
    </subcellularLocation>
</comment>
<dbReference type="GO" id="GO:0005886">
    <property type="term" value="C:plasma membrane"/>
    <property type="evidence" value="ECO:0007669"/>
    <property type="project" value="UniProtKB-SubCell"/>
</dbReference>
<protein>
    <submittedName>
        <fullName evidence="9">Apolipoprotein N-acyltransferase</fullName>
    </submittedName>
</protein>
<evidence type="ECO:0000256" key="4">
    <source>
        <dbReference type="ARBA" id="ARBA00022692"/>
    </source>
</evidence>
<evidence type="ECO:0000256" key="3">
    <source>
        <dbReference type="ARBA" id="ARBA00022679"/>
    </source>
</evidence>
<gene>
    <name evidence="9" type="ORF">HKBW3S42_02042</name>
</gene>
<keyword evidence="4" id="KW-0812">Transmembrane</keyword>
<dbReference type="Gene3D" id="3.60.110.10">
    <property type="entry name" value="Carbon-nitrogen hydrolase"/>
    <property type="match status" value="1"/>
</dbReference>
<dbReference type="PROSITE" id="PS50263">
    <property type="entry name" value="CN_HYDROLASE"/>
    <property type="match status" value="1"/>
</dbReference>
<evidence type="ECO:0000313" key="9">
    <source>
        <dbReference type="EMBL" id="GFP33703.1"/>
    </source>
</evidence>
<dbReference type="SUPFAM" id="SSF56317">
    <property type="entry name" value="Carbon-nitrogen hydrolase"/>
    <property type="match status" value="1"/>
</dbReference>
<dbReference type="EMBL" id="BLSA01000663">
    <property type="protein sequence ID" value="GFP33703.1"/>
    <property type="molecule type" value="Genomic_DNA"/>
</dbReference>
<evidence type="ECO:0000256" key="5">
    <source>
        <dbReference type="ARBA" id="ARBA00022989"/>
    </source>
</evidence>
<dbReference type="InterPro" id="IPR004563">
    <property type="entry name" value="Apolipo_AcylTrfase"/>
</dbReference>
<evidence type="ECO:0000256" key="1">
    <source>
        <dbReference type="ARBA" id="ARBA00004651"/>
    </source>
</evidence>
<evidence type="ECO:0000313" key="10">
    <source>
        <dbReference type="Proteomes" id="UP000568877"/>
    </source>
</evidence>
<dbReference type="AlphaFoldDB" id="A0A6V8PNA4"/>
<comment type="caution">
    <text evidence="9">The sequence shown here is derived from an EMBL/GenBank/DDBJ whole genome shotgun (WGS) entry which is preliminary data.</text>
</comment>
<dbReference type="GO" id="GO:0042158">
    <property type="term" value="P:lipoprotein biosynthetic process"/>
    <property type="evidence" value="ECO:0007669"/>
    <property type="project" value="InterPro"/>
</dbReference>
<keyword evidence="6" id="KW-0472">Membrane</keyword>
<dbReference type="GO" id="GO:0016410">
    <property type="term" value="F:N-acyltransferase activity"/>
    <property type="evidence" value="ECO:0007669"/>
    <property type="project" value="InterPro"/>
</dbReference>
<reference evidence="9 10" key="1">
    <citation type="journal article" date="2020" name="Front. Microbiol.">
        <title>Single-cell genomics of novel Actinobacteria with the Wood-Ljungdahl pathway discovered in a serpentinizing system.</title>
        <authorList>
            <person name="Merino N."/>
            <person name="Kawai M."/>
            <person name="Boyd E.S."/>
            <person name="Colman D.R."/>
            <person name="McGlynn S.E."/>
            <person name="Nealson K.H."/>
            <person name="Kurokawa K."/>
            <person name="Hongoh Y."/>
        </authorList>
    </citation>
    <scope>NUCLEOTIDE SEQUENCE [LARGE SCALE GENOMIC DNA]</scope>
    <source>
        <strain evidence="9 10">S42</strain>
    </source>
</reference>
<evidence type="ECO:0000256" key="7">
    <source>
        <dbReference type="ARBA" id="ARBA00023315"/>
    </source>
</evidence>
<keyword evidence="5" id="KW-1133">Transmembrane helix</keyword>
<evidence type="ECO:0000256" key="6">
    <source>
        <dbReference type="ARBA" id="ARBA00023136"/>
    </source>
</evidence>
<evidence type="ECO:0000256" key="2">
    <source>
        <dbReference type="ARBA" id="ARBA00022475"/>
    </source>
</evidence>
<accession>A0A6V8PNA4</accession>
<keyword evidence="7 9" id="KW-0012">Acyltransferase</keyword>
<sequence length="62" mass="6801">GPYQHFSMAVFRAVENRKPVIRAANTGVSGFIDSRGKVLGATSLFQRTAMTMDVATDARRKN</sequence>
<dbReference type="PANTHER" id="PTHR38686:SF1">
    <property type="entry name" value="APOLIPOPROTEIN N-ACYLTRANSFERASE"/>
    <property type="match status" value="1"/>
</dbReference>
<name>A0A6V8PNA4_9ACTN</name>
<feature type="domain" description="CN hydrolase" evidence="8">
    <location>
        <begin position="1"/>
        <end position="56"/>
    </location>
</feature>
<evidence type="ECO:0000259" key="8">
    <source>
        <dbReference type="PROSITE" id="PS50263"/>
    </source>
</evidence>
<feature type="non-terminal residue" evidence="9">
    <location>
        <position position="1"/>
    </location>
</feature>
<dbReference type="InterPro" id="IPR003010">
    <property type="entry name" value="C-N_Hydrolase"/>
</dbReference>
<dbReference type="InterPro" id="IPR036526">
    <property type="entry name" value="C-N_Hydrolase_sf"/>
</dbReference>
<dbReference type="Pfam" id="PF00795">
    <property type="entry name" value="CN_hydrolase"/>
    <property type="match status" value="1"/>
</dbReference>
<proteinExistence type="predicted"/>
<keyword evidence="2" id="KW-1003">Cell membrane</keyword>
<dbReference type="PANTHER" id="PTHR38686">
    <property type="entry name" value="APOLIPOPROTEIN N-ACYLTRANSFERASE"/>
    <property type="match status" value="1"/>
</dbReference>
<organism evidence="9 10">
    <name type="scientific">Candidatus Hakubella thermalkaliphila</name>
    <dbReference type="NCBI Taxonomy" id="2754717"/>
    <lineage>
        <taxon>Bacteria</taxon>
        <taxon>Bacillati</taxon>
        <taxon>Actinomycetota</taxon>
        <taxon>Actinomycetota incertae sedis</taxon>
        <taxon>Candidatus Hakubellales</taxon>
        <taxon>Candidatus Hakubellaceae</taxon>
        <taxon>Candidatus Hakubella</taxon>
    </lineage>
</organism>
<dbReference type="Proteomes" id="UP000568877">
    <property type="component" value="Unassembled WGS sequence"/>
</dbReference>
<keyword evidence="3 9" id="KW-0808">Transferase</keyword>
<keyword evidence="9" id="KW-0449">Lipoprotein</keyword>